<accession>A0A7Z0QG91</accession>
<feature type="domain" description="PAC" evidence="15">
    <location>
        <begin position="213"/>
        <end position="265"/>
    </location>
</feature>
<dbReference type="InterPro" id="IPR001610">
    <property type="entry name" value="PAC"/>
</dbReference>
<dbReference type="SMART" id="SM00388">
    <property type="entry name" value="HisKA"/>
    <property type="match status" value="1"/>
</dbReference>
<dbReference type="InterPro" id="IPR000700">
    <property type="entry name" value="PAS-assoc_C"/>
</dbReference>
<evidence type="ECO:0000256" key="11">
    <source>
        <dbReference type="SAM" id="Coils"/>
    </source>
</evidence>
<dbReference type="PROSITE" id="PS50112">
    <property type="entry name" value="PAS"/>
    <property type="match status" value="1"/>
</dbReference>
<dbReference type="NCBIfam" id="TIGR00229">
    <property type="entry name" value="sensory_box"/>
    <property type="match status" value="1"/>
</dbReference>
<keyword evidence="5" id="KW-0677">Repeat</keyword>
<dbReference type="Pfam" id="PF00072">
    <property type="entry name" value="Response_reg"/>
    <property type="match status" value="1"/>
</dbReference>
<dbReference type="EMBL" id="JACBFH010000001">
    <property type="protein sequence ID" value="NYY92955.1"/>
    <property type="molecule type" value="Genomic_DNA"/>
</dbReference>
<dbReference type="CDD" id="cd00156">
    <property type="entry name" value="REC"/>
    <property type="match status" value="1"/>
</dbReference>
<dbReference type="PANTHER" id="PTHR43065">
    <property type="entry name" value="SENSOR HISTIDINE KINASE"/>
    <property type="match status" value="1"/>
</dbReference>
<dbReference type="SUPFAM" id="SSF55874">
    <property type="entry name" value="ATPase domain of HSP90 chaperone/DNA topoisomerase II/histidine kinase"/>
    <property type="match status" value="1"/>
</dbReference>
<dbReference type="PROSITE" id="PS50113">
    <property type="entry name" value="PAC"/>
    <property type="match status" value="1"/>
</dbReference>
<dbReference type="Pfam" id="PF13185">
    <property type="entry name" value="GAF_2"/>
    <property type="match status" value="1"/>
</dbReference>
<dbReference type="AlphaFoldDB" id="A0A7Z0QG91"/>
<feature type="coiled-coil region" evidence="11">
    <location>
        <begin position="555"/>
        <end position="582"/>
    </location>
</feature>
<name>A0A7Z0QG91_9BRAD</name>
<dbReference type="InterPro" id="IPR000014">
    <property type="entry name" value="PAS"/>
</dbReference>
<dbReference type="InterPro" id="IPR003594">
    <property type="entry name" value="HATPase_dom"/>
</dbReference>
<sequence length="810" mass="90861">MSSPISILLLEDDANDVGLIESLLQADHFVCRTTWVQSRSEFMAALENAEFDLILSDYKLPSFDGLSALNLALSARPDLPFIFVSGTLGEEAAIEALKVGATDYVLKTRISRLVPAVRRALGEAGDRAARQRAEDALRRREKELRDVVGAIPAIAFTALPDGRGVWTNRQWVEFSGLTLEETSGAGWRSAIHPEDLIEYTARWHRSMTGGEPFESEARLRSASGEYRWFLVRAVPLRDEQGKILKWYGILADIAERKRAEERLRLQHVVAQLLAGAGTIEEVTLRILQAMGECLAWDVGALWRVGHEIEALRCVELWHKGSIEVPEFERASREFALAAGTGLPGRVWSSLKPEYIPDVASDENFPRGLTAQREGLRAAFGFPILLGGEALGVIEFFSREIRQPDQELLKMLATIGSQIGQFIERKRAEAKLSESEENYRTLFEAIDEGFCTIEMLFDPTDRPTDRPTDYRFLQISPSFERQTGIKNAAGRRMREIAPQHEEHWFEIYGRIAVTGEQIRFESEAKQLGRWYDVYAFRVADPKLRRVGILFNDITKRKRAEAEARESERRYREVQAELAHASRVATMGQLLASIAHEIKQPITAVVAGAQAGLNWLKAEPPDLKEVQYALDRIVKEGKRAADVVDRIRALNKKAPPRRENLEINEVVLEVIVLTRAEALKNAVSVRTELAKDLPVVRADRVQMQQVILNLIINAVEAMYDIAEEERELVISTHNEPDGVYVEVRDSGPGFAPAARERFFEAFYTTKSTGLGLGLSICRSIIEAHGGRLWARPNLPRGAIVCFIVPAHLAATS</sequence>
<dbReference type="Pfam" id="PF08447">
    <property type="entry name" value="PAS_3"/>
    <property type="match status" value="1"/>
</dbReference>
<evidence type="ECO:0000256" key="6">
    <source>
        <dbReference type="ARBA" id="ARBA00022741"/>
    </source>
</evidence>
<dbReference type="CDD" id="cd00130">
    <property type="entry name" value="PAS"/>
    <property type="match status" value="1"/>
</dbReference>
<dbReference type="RefSeq" id="WP_166351111.1">
    <property type="nucleotide sequence ID" value="NZ_CP088280.1"/>
</dbReference>
<dbReference type="EMBL" id="CP088280">
    <property type="protein sequence ID" value="UGX91115.1"/>
    <property type="molecule type" value="Genomic_DNA"/>
</dbReference>
<dbReference type="InterPro" id="IPR005467">
    <property type="entry name" value="His_kinase_dom"/>
</dbReference>
<evidence type="ECO:0000313" key="17">
    <source>
        <dbReference type="EMBL" id="UGX91115.1"/>
    </source>
</evidence>
<dbReference type="Pfam" id="PF02518">
    <property type="entry name" value="HATPase_c"/>
    <property type="match status" value="1"/>
</dbReference>
<evidence type="ECO:0000256" key="5">
    <source>
        <dbReference type="ARBA" id="ARBA00022737"/>
    </source>
</evidence>
<dbReference type="InterPro" id="IPR029016">
    <property type="entry name" value="GAF-like_dom_sf"/>
</dbReference>
<dbReference type="InterPro" id="IPR036097">
    <property type="entry name" value="HisK_dim/P_sf"/>
</dbReference>
<keyword evidence="11" id="KW-0175">Coiled coil</keyword>
<evidence type="ECO:0000313" key="18">
    <source>
        <dbReference type="Proteomes" id="UP000564836"/>
    </source>
</evidence>
<dbReference type="SUPFAM" id="SSF55785">
    <property type="entry name" value="PYP-like sensor domain (PAS domain)"/>
    <property type="match status" value="2"/>
</dbReference>
<keyword evidence="4" id="KW-0808">Transferase</keyword>
<dbReference type="EC" id="2.7.13.3" evidence="2"/>
<gene>
    <name evidence="17" type="ORF">G6321_00035655</name>
    <name evidence="16" type="ORF">G6321_32640</name>
</gene>
<evidence type="ECO:0000256" key="2">
    <source>
        <dbReference type="ARBA" id="ARBA00012438"/>
    </source>
</evidence>
<dbReference type="InterPro" id="IPR036890">
    <property type="entry name" value="HATPase_C_sf"/>
</dbReference>
<evidence type="ECO:0000259" key="12">
    <source>
        <dbReference type="PROSITE" id="PS50109"/>
    </source>
</evidence>
<dbReference type="SMART" id="SM00091">
    <property type="entry name" value="PAS"/>
    <property type="match status" value="1"/>
</dbReference>
<dbReference type="SMART" id="SM00448">
    <property type="entry name" value="REC"/>
    <property type="match status" value="1"/>
</dbReference>
<keyword evidence="9" id="KW-0902">Two-component regulatory system</keyword>
<evidence type="ECO:0000256" key="8">
    <source>
        <dbReference type="ARBA" id="ARBA00022840"/>
    </source>
</evidence>
<dbReference type="Gene3D" id="1.10.287.130">
    <property type="match status" value="1"/>
</dbReference>
<keyword evidence="6" id="KW-0547">Nucleotide-binding</keyword>
<reference evidence="17 18" key="3">
    <citation type="journal article" date="2022" name="Int. J. Syst. Evol. Microbiol.">
        <title>Strains of Bradyrhizobium barranii sp. nov. associated with legumes native to Canada are symbionts of soybeans and belong to different subspecies (subsp. barranii subsp. nov. and subsp. apii subsp. nov.) and symbiovars (sv. glycinearum and sv. septentrionale).</title>
        <authorList>
            <person name="Bromfield E.S.P."/>
            <person name="Cloutier S."/>
            <person name="Wasai-Hara S."/>
            <person name="Minamisawa K."/>
        </authorList>
    </citation>
    <scope>NUCLEOTIDE SEQUENCE [LARGE SCALE GENOMIC DNA]</scope>
    <source>
        <strain evidence="17 18">323S2</strain>
    </source>
</reference>
<evidence type="ECO:0000256" key="3">
    <source>
        <dbReference type="ARBA" id="ARBA00022553"/>
    </source>
</evidence>
<dbReference type="SMART" id="SM00387">
    <property type="entry name" value="HATPase_c"/>
    <property type="match status" value="1"/>
</dbReference>
<feature type="domain" description="Response regulatory" evidence="13">
    <location>
        <begin position="6"/>
        <end position="122"/>
    </location>
</feature>
<dbReference type="Gene3D" id="3.30.565.10">
    <property type="entry name" value="Histidine kinase-like ATPase, C-terminal domain"/>
    <property type="match status" value="1"/>
</dbReference>
<comment type="catalytic activity">
    <reaction evidence="1">
        <text>ATP + protein L-histidine = ADP + protein N-phospho-L-histidine.</text>
        <dbReference type="EC" id="2.7.13.3"/>
    </reaction>
</comment>
<dbReference type="PROSITE" id="PS50110">
    <property type="entry name" value="RESPONSE_REGULATORY"/>
    <property type="match status" value="1"/>
</dbReference>
<dbReference type="InterPro" id="IPR013655">
    <property type="entry name" value="PAS_fold_3"/>
</dbReference>
<keyword evidence="3 10" id="KW-0597">Phosphoprotein</keyword>
<feature type="domain" description="PAS" evidence="14">
    <location>
        <begin position="140"/>
        <end position="210"/>
    </location>
</feature>
<dbReference type="GO" id="GO:0042802">
    <property type="term" value="F:identical protein binding"/>
    <property type="evidence" value="ECO:0007669"/>
    <property type="project" value="UniProtKB-ARBA"/>
</dbReference>
<dbReference type="Gene3D" id="3.30.450.20">
    <property type="entry name" value="PAS domain"/>
    <property type="match status" value="2"/>
</dbReference>
<evidence type="ECO:0000256" key="10">
    <source>
        <dbReference type="PROSITE-ProRule" id="PRU00169"/>
    </source>
</evidence>
<dbReference type="GO" id="GO:0000155">
    <property type="term" value="F:phosphorelay sensor kinase activity"/>
    <property type="evidence" value="ECO:0007669"/>
    <property type="project" value="InterPro"/>
</dbReference>
<dbReference type="GO" id="GO:0005524">
    <property type="term" value="F:ATP binding"/>
    <property type="evidence" value="ECO:0007669"/>
    <property type="project" value="UniProtKB-KW"/>
</dbReference>
<feature type="domain" description="Histidine kinase" evidence="12">
    <location>
        <begin position="591"/>
        <end position="806"/>
    </location>
</feature>
<dbReference type="Gene3D" id="3.30.450.40">
    <property type="match status" value="1"/>
</dbReference>
<reference evidence="17 18" key="1">
    <citation type="journal article" date="2017" name="Syst. Appl. Microbiol.">
        <title>Soybeans inoculated with root zone soils of Canadian native legumes harbour diverse and novel Bradyrhizobium spp. that possess agricultural potential.</title>
        <authorList>
            <person name="Bromfield E.S.P."/>
            <person name="Cloutier S."/>
            <person name="Tambong J.T."/>
            <person name="Tran Thi T.V."/>
        </authorList>
    </citation>
    <scope>NUCLEOTIDE SEQUENCE [LARGE SCALE GENOMIC DNA]</scope>
    <source>
        <strain evidence="17 18">323S2</strain>
    </source>
</reference>
<dbReference type="SUPFAM" id="SSF52172">
    <property type="entry name" value="CheY-like"/>
    <property type="match status" value="1"/>
</dbReference>
<reference evidence="16" key="2">
    <citation type="submission" date="2020-06" db="EMBL/GenBank/DDBJ databases">
        <title>Whole Genome Sequence of Bradyrhizobium sp. Strain 323S2.</title>
        <authorList>
            <person name="Bromfield E.S.P."/>
        </authorList>
    </citation>
    <scope>NUCLEOTIDE SEQUENCE [LARGE SCALE GENOMIC DNA]</scope>
    <source>
        <strain evidence="16">323S2</strain>
    </source>
</reference>
<evidence type="ECO:0000256" key="1">
    <source>
        <dbReference type="ARBA" id="ARBA00000085"/>
    </source>
</evidence>
<dbReference type="Gene3D" id="3.40.50.2300">
    <property type="match status" value="1"/>
</dbReference>
<dbReference type="InterPro" id="IPR003018">
    <property type="entry name" value="GAF"/>
</dbReference>
<dbReference type="SMART" id="SM00086">
    <property type="entry name" value="PAC"/>
    <property type="match status" value="1"/>
</dbReference>
<keyword evidence="8" id="KW-0067">ATP-binding</keyword>
<organism evidence="16">
    <name type="scientific">Bradyrhizobium barranii subsp. barranii</name>
    <dbReference type="NCBI Taxonomy" id="2823807"/>
    <lineage>
        <taxon>Bacteria</taxon>
        <taxon>Pseudomonadati</taxon>
        <taxon>Pseudomonadota</taxon>
        <taxon>Alphaproteobacteria</taxon>
        <taxon>Hyphomicrobiales</taxon>
        <taxon>Nitrobacteraceae</taxon>
        <taxon>Bradyrhizobium</taxon>
        <taxon>Bradyrhizobium barranii</taxon>
    </lineage>
</organism>
<dbReference type="FunFam" id="3.30.450.20:FF:000099">
    <property type="entry name" value="Sensory box sensor histidine kinase"/>
    <property type="match status" value="1"/>
</dbReference>
<dbReference type="InterPro" id="IPR003661">
    <property type="entry name" value="HisK_dim/P_dom"/>
</dbReference>
<dbReference type="CDD" id="cd00082">
    <property type="entry name" value="HisKA"/>
    <property type="match status" value="1"/>
</dbReference>
<dbReference type="InterPro" id="IPR001789">
    <property type="entry name" value="Sig_transdc_resp-reg_receiver"/>
</dbReference>
<evidence type="ECO:0000259" key="14">
    <source>
        <dbReference type="PROSITE" id="PS50112"/>
    </source>
</evidence>
<dbReference type="SUPFAM" id="SSF55781">
    <property type="entry name" value="GAF domain-like"/>
    <property type="match status" value="1"/>
</dbReference>
<dbReference type="PANTHER" id="PTHR43065:SF10">
    <property type="entry name" value="PEROXIDE STRESS-ACTIVATED HISTIDINE KINASE MAK3"/>
    <property type="match status" value="1"/>
</dbReference>
<dbReference type="PROSITE" id="PS50109">
    <property type="entry name" value="HIS_KIN"/>
    <property type="match status" value="1"/>
</dbReference>
<evidence type="ECO:0000256" key="9">
    <source>
        <dbReference type="ARBA" id="ARBA00023012"/>
    </source>
</evidence>
<dbReference type="InterPro" id="IPR011006">
    <property type="entry name" value="CheY-like_superfamily"/>
</dbReference>
<evidence type="ECO:0000256" key="7">
    <source>
        <dbReference type="ARBA" id="ARBA00022777"/>
    </source>
</evidence>
<keyword evidence="7" id="KW-0418">Kinase</keyword>
<dbReference type="SMART" id="SM00065">
    <property type="entry name" value="GAF"/>
    <property type="match status" value="1"/>
</dbReference>
<evidence type="ECO:0000256" key="4">
    <source>
        <dbReference type="ARBA" id="ARBA00022679"/>
    </source>
</evidence>
<feature type="modified residue" description="4-aspartylphosphate" evidence="10">
    <location>
        <position position="57"/>
    </location>
</feature>
<dbReference type="Proteomes" id="UP000564836">
    <property type="component" value="Chromosome"/>
</dbReference>
<dbReference type="Pfam" id="PF00512">
    <property type="entry name" value="HisKA"/>
    <property type="match status" value="1"/>
</dbReference>
<dbReference type="InterPro" id="IPR004358">
    <property type="entry name" value="Sig_transdc_His_kin-like_C"/>
</dbReference>
<evidence type="ECO:0000313" key="16">
    <source>
        <dbReference type="EMBL" id="NYY92955.1"/>
    </source>
</evidence>
<evidence type="ECO:0000259" key="15">
    <source>
        <dbReference type="PROSITE" id="PS50113"/>
    </source>
</evidence>
<dbReference type="SUPFAM" id="SSF47384">
    <property type="entry name" value="Homodimeric domain of signal transducing histidine kinase"/>
    <property type="match status" value="1"/>
</dbReference>
<proteinExistence type="predicted"/>
<evidence type="ECO:0000259" key="13">
    <source>
        <dbReference type="PROSITE" id="PS50110"/>
    </source>
</evidence>
<dbReference type="InterPro" id="IPR035965">
    <property type="entry name" value="PAS-like_dom_sf"/>
</dbReference>
<dbReference type="PRINTS" id="PR00344">
    <property type="entry name" value="BCTRLSENSOR"/>
</dbReference>
<dbReference type="FunFam" id="3.30.565.10:FF:000042">
    <property type="entry name" value="Two-component sensor histidine kinase KdpD"/>
    <property type="match status" value="1"/>
</dbReference>
<protein>
    <recommendedName>
        <fullName evidence="2">histidine kinase</fullName>
        <ecNumber evidence="2">2.7.13.3</ecNumber>
    </recommendedName>
</protein>